<proteinExistence type="predicted"/>
<dbReference type="EMBL" id="BKCJ010004873">
    <property type="protein sequence ID" value="GEU63592.1"/>
    <property type="molecule type" value="Genomic_DNA"/>
</dbReference>
<accession>A0A6L2LT17</accession>
<comment type="caution">
    <text evidence="1">The sequence shown here is derived from an EMBL/GenBank/DDBJ whole genome shotgun (WGS) entry which is preliminary data.</text>
</comment>
<sequence>MVFKLKEPLPETQLHAIRDHYFTGAGFTVTRDVLELVMKIIGDDPTQADMLRYMPETMETMTYTQFKEMLNKEFNGAKHSLCTLSIVHVVDLRNVALMAHFALRQLASLLGSCKTLSRLPQSGLRLTRSCHNRIASHVTTIANGRATLSRDYIRNLKDHKQYTWKVAVADSKWPSEVFSLACQLFGVQWTNRGESSHSLRRKPQSKGQAIRMLNVFLPGNSKLLPIEPSKVRMFENLQSLVQDEFAIKAGSYTMRYNKSRSTTGWRPLTDACHLRTLRTLINGEWYV</sequence>
<evidence type="ECO:0000313" key="1">
    <source>
        <dbReference type="EMBL" id="GEU63592.1"/>
    </source>
</evidence>
<dbReference type="AlphaFoldDB" id="A0A6L2LT17"/>
<gene>
    <name evidence="1" type="ORF">Tci_035570</name>
</gene>
<protein>
    <submittedName>
        <fullName evidence="1">Uncharacterized protein</fullName>
    </submittedName>
</protein>
<name>A0A6L2LT17_TANCI</name>
<organism evidence="1">
    <name type="scientific">Tanacetum cinerariifolium</name>
    <name type="common">Dalmatian daisy</name>
    <name type="synonym">Chrysanthemum cinerariifolium</name>
    <dbReference type="NCBI Taxonomy" id="118510"/>
    <lineage>
        <taxon>Eukaryota</taxon>
        <taxon>Viridiplantae</taxon>
        <taxon>Streptophyta</taxon>
        <taxon>Embryophyta</taxon>
        <taxon>Tracheophyta</taxon>
        <taxon>Spermatophyta</taxon>
        <taxon>Magnoliopsida</taxon>
        <taxon>eudicotyledons</taxon>
        <taxon>Gunneridae</taxon>
        <taxon>Pentapetalae</taxon>
        <taxon>asterids</taxon>
        <taxon>campanulids</taxon>
        <taxon>Asterales</taxon>
        <taxon>Asteraceae</taxon>
        <taxon>Asteroideae</taxon>
        <taxon>Anthemideae</taxon>
        <taxon>Anthemidinae</taxon>
        <taxon>Tanacetum</taxon>
    </lineage>
</organism>
<reference evidence="1" key="1">
    <citation type="journal article" date="2019" name="Sci. Rep.">
        <title>Draft genome of Tanacetum cinerariifolium, the natural source of mosquito coil.</title>
        <authorList>
            <person name="Yamashiro T."/>
            <person name="Shiraishi A."/>
            <person name="Satake H."/>
            <person name="Nakayama K."/>
        </authorList>
    </citation>
    <scope>NUCLEOTIDE SEQUENCE</scope>
</reference>